<dbReference type="SUPFAM" id="SSF57492">
    <property type="entry name" value="Trefoil"/>
    <property type="match status" value="2"/>
</dbReference>
<dbReference type="Gene3D" id="1.20.1070.10">
    <property type="entry name" value="Rhodopsin 7-helix transmembrane proteins"/>
    <property type="match status" value="1"/>
</dbReference>
<dbReference type="OrthoDB" id="5839090at2759"/>
<dbReference type="SUPFAM" id="SSF51445">
    <property type="entry name" value="(Trans)glycosidases"/>
    <property type="match status" value="2"/>
</dbReference>
<dbReference type="InterPro" id="IPR013780">
    <property type="entry name" value="Glyco_hydro_b"/>
</dbReference>
<evidence type="ECO:0000259" key="13">
    <source>
        <dbReference type="PROSITE" id="PS50262"/>
    </source>
</evidence>
<keyword evidence="17" id="KW-1185">Reference proteome</keyword>
<dbReference type="Pfam" id="PF01055">
    <property type="entry name" value="Glyco_hydro_31_2nd"/>
    <property type="match status" value="2"/>
</dbReference>
<dbReference type="InterPro" id="IPR011013">
    <property type="entry name" value="Gal_mutarotase_sf_dom"/>
</dbReference>
<dbReference type="SUPFAM" id="SSF51011">
    <property type="entry name" value="Glycosyl hydrolase domain"/>
    <property type="match status" value="2"/>
</dbReference>
<dbReference type="PANTHER" id="PTHR22762">
    <property type="entry name" value="ALPHA-GLUCOSIDASE"/>
    <property type="match status" value="1"/>
</dbReference>
<dbReference type="InterPro" id="IPR044913">
    <property type="entry name" value="P_trefoil_dom_sf"/>
</dbReference>
<sequence length="2099" mass="240348">MSASLVLSSTQKILYRFGGPLLIAIGSISCLLNLLIFTKGALRKNNCTIYFIAVNIIHVIYLYMGLLFTSLSSGYGIDPSAKSIVFCRLRFYVGFVISCCQSSLLVLATIDRTLITSPNIRIRKLAARRMMITISIAMCLFWSLAHTHALLFTEIHQIEPDSFVCTCQQGIYIIFITCYVVIINGVLPPILMTIFSCWTVRNIHRLRRMQRLSRISSNTGTITIGKSYSLQSKDHQLIRMLFVEILVYVICKSPLTLLFIYLQITNYDDKTTEQGISIHSRSVEPTQRIDCFPDAASPYSGYSKKACLARNCLYDDWTPPGVKQCYLSPNYGYILRESPRVTAKGMQFRLQRNEAVGSMFSSPIRNVVLDVQYYTDDILRFKLYDEDNERYEVPIQLNSPSDYISLPQYEFINGSLPANNRLFSFAIKRRANQATLFDTSLGGLVLNDQFLQIVTRLQSPHVYGLGENNHETLKHDVNERRTWGIFGRDQGTHWSTNTNHYGSHPFYLVMEQDSDASTSPTGNMHGVLLLNSNAMDYSFEPTPSLTMRTIGGVLDFFVFLGPKPEQVVQQYTWLIGRSILPPYWSLGFQLARWDYGNITHMKHVVQRNLDAGIPLDVQYADIDYMDAEKDFTIDPINYPGLKEYFKQLNDDGIRTIVILDPGTIDDQVYYQPTIEGIREDVFIKWDDGQGLMKGACWPGEVFFPDFFTQRAQNWWSRWINDFYRVNLTFDGLWIDMNEPALFDTNDEKPWNSADTLSNHTLKCPKNLLEDPPYRTKAVFGYDAGMNRQSRLSDRTLCMSAPQGEIDSRTGKPKYRHYDVHNLYGWSQTKPSLDAMQKATGKRSLVLPRSTFVGSGQWSGHWLGDNGATWTQMKQSIIGMIEFNWFGIPFNGADICGFDGRPTEEMCIRWMQVGAFYPFSRNHNAWKGPDQDPASWSSYAVNVMTSALRIRYTLLPYYYTLFYKAHTQGSTVIRPLFHEYPTDKATFDISSQFLIGSHMMIVPVTDEGAQIVHPYIPSTHWYNYYTGVKISAQKKTFAIAAPLETIPILLRGGAIIPTQEFANNTKLSRKLPFGLTVVLNSTGDAVGDLFYDDGESIDTIKTNSYFYANFTWSSTNGQLIINVIKNNYPEMSQLILDSLTIYGLDEVPDTITVDNRTFQPSKRTNTEIIEVKGLRLAMGTNYTLSWKTSENPIVQPPSAVTDDPKYRVDCFPDPNANENACRARGCNWDLSKGPGIVACYIPKEKGGYELTQGPTQLSDSVTQYSLSRRSSTGTSLYGNDINQLDVQINVSGGDKIRLTIRDANAERYEVPVPIHWNSYGPSESSPVQFHFELTQTRSGQVGFRIRRNNTGSIIFDTSFFAEGFIYDDQYLQFITTTPSRNVYGFGENTHKSFRHILKNSDRYGIFARDQQPFGGNENLYGTHPFYMGIEEDGQAFGVLIFNSNAQDYKFDEFVENQAMLTYRTIGGILDMFFFAGPTPEEVIKQYQTLIGRPIIPPYWALGFQLCRYGYNTLNNMKAAMMRTLNGSIPLDVMYGDIDYFDKRLDFTWDPNNFKGLPEYVDWLHENGMKFITILDPAIDSEAKNYDVYTRGQDKDIWIKWPARRNVQFSETGNRNMLGYVWPDGKTVFPDFFYPPAQEWWQSEIAQYHSKLKFDGLWIDMNEPANFDTNKPRPFNYNRPEDWNLHCPKDESLETPKYKTAILGEYLSDKTMCMIGEQTDGNGKTYRHYDVHNLYGWSETVASLPAARALENKRSIVISRSTFPTSGAMSGHWLGDNSANWAHLKYNIIGILEFNLFGIPYVGADICGFEGTTTEQMCQRWMQLGAFNPFFRNHNGLNYPDHDPGNFRPAVVDSNRRVVETRYTLNPYLYTLFYRVHRSGGTVVRSMAHEFPTIPECWSLDEQFLWGSHLLIAPVIKEGHEHKDVYLPATERWFDYYTGAEYTTFGHITVTARMDYLPLFIRGGVIIPHQQSALNTVLSRKKSFFLVIALDKRGKAQGDLFWDDGESIDTFERSQFNHFIFTCNSQRLLLEPWTFDYPQMDREVKLDEIKIYGMSMRPTSITWNGQQLTPSVQWAYDDKINVLRMKALALDMASSHKFLMN</sequence>
<comment type="caution">
    <text evidence="15">The sequence shown here is derived from an EMBL/GenBank/DDBJ whole genome shotgun (WGS) entry which is preliminary data.</text>
</comment>
<name>A0A814VU33_ADIRI</name>
<dbReference type="PROSITE" id="PS51448">
    <property type="entry name" value="P_TREFOIL_2"/>
    <property type="match status" value="2"/>
</dbReference>
<evidence type="ECO:0000256" key="1">
    <source>
        <dbReference type="ARBA" id="ARBA00004370"/>
    </source>
</evidence>
<evidence type="ECO:0000256" key="11">
    <source>
        <dbReference type="PROSITE-ProRule" id="PRU00779"/>
    </source>
</evidence>
<dbReference type="InterPro" id="IPR000519">
    <property type="entry name" value="P_trefoil_dom"/>
</dbReference>
<dbReference type="GO" id="GO:0005975">
    <property type="term" value="P:carbohydrate metabolic process"/>
    <property type="evidence" value="ECO:0007669"/>
    <property type="project" value="InterPro"/>
</dbReference>
<dbReference type="Gene3D" id="3.20.20.80">
    <property type="entry name" value="Glycosidases"/>
    <property type="match status" value="2"/>
</dbReference>
<evidence type="ECO:0000313" key="17">
    <source>
        <dbReference type="Proteomes" id="UP000663828"/>
    </source>
</evidence>
<keyword evidence="6 12" id="KW-0472">Membrane</keyword>
<dbReference type="FunFam" id="3.20.20.80:FF:000016">
    <property type="entry name" value="Maltase-glucoamylase, intestinal"/>
    <property type="match status" value="2"/>
</dbReference>
<feature type="domain" description="G-protein coupled receptors family 1 profile" evidence="13">
    <location>
        <begin position="29"/>
        <end position="261"/>
    </location>
</feature>
<dbReference type="SUPFAM" id="SSF81321">
    <property type="entry name" value="Family A G protein-coupled receptor-like"/>
    <property type="match status" value="1"/>
</dbReference>
<dbReference type="EMBL" id="CAJNOJ010000143">
    <property type="protein sequence ID" value="CAF1192482.1"/>
    <property type="molecule type" value="Genomic_DNA"/>
</dbReference>
<dbReference type="InterPro" id="IPR048395">
    <property type="entry name" value="Glyco_hydro_31_C"/>
</dbReference>
<dbReference type="Gene3D" id="2.60.40.1180">
    <property type="entry name" value="Golgi alpha-mannosidase II"/>
    <property type="match status" value="4"/>
</dbReference>
<feature type="domain" description="P-type" evidence="14">
    <location>
        <begin position="279"/>
        <end position="329"/>
    </location>
</feature>
<dbReference type="PROSITE" id="PS50262">
    <property type="entry name" value="G_PROTEIN_RECEP_F1_2"/>
    <property type="match status" value="1"/>
</dbReference>
<evidence type="ECO:0000259" key="14">
    <source>
        <dbReference type="PROSITE" id="PS51448"/>
    </source>
</evidence>
<dbReference type="InterPro" id="IPR000322">
    <property type="entry name" value="Glyco_hydro_31_TIM"/>
</dbReference>
<dbReference type="InterPro" id="IPR025887">
    <property type="entry name" value="Glyco_hydro_31_N_dom"/>
</dbReference>
<dbReference type="SUPFAM" id="SSF74650">
    <property type="entry name" value="Galactose mutarotase-like"/>
    <property type="match status" value="2"/>
</dbReference>
<evidence type="ECO:0000313" key="16">
    <source>
        <dbReference type="EMBL" id="CAF1214437.1"/>
    </source>
</evidence>
<organism evidence="15 18">
    <name type="scientific">Adineta ricciae</name>
    <name type="common">Rotifer</name>
    <dbReference type="NCBI Taxonomy" id="249248"/>
    <lineage>
        <taxon>Eukaryota</taxon>
        <taxon>Metazoa</taxon>
        <taxon>Spiralia</taxon>
        <taxon>Gnathifera</taxon>
        <taxon>Rotifera</taxon>
        <taxon>Eurotatoria</taxon>
        <taxon>Bdelloidea</taxon>
        <taxon>Adinetida</taxon>
        <taxon>Adinetidae</taxon>
        <taxon>Adineta</taxon>
    </lineage>
</organism>
<dbReference type="InterPro" id="IPR030458">
    <property type="entry name" value="Glyco_hydro_31_AS"/>
</dbReference>
<dbReference type="EMBL" id="CAJNOR010001881">
    <property type="protein sequence ID" value="CAF1214437.1"/>
    <property type="molecule type" value="Genomic_DNA"/>
</dbReference>
<feature type="transmembrane region" description="Helical" evidence="12">
    <location>
        <begin position="91"/>
        <end position="110"/>
    </location>
</feature>
<feature type="transmembrane region" description="Helical" evidence="12">
    <location>
        <begin position="49"/>
        <end position="71"/>
    </location>
</feature>
<feature type="domain" description="P-type" evidence="14">
    <location>
        <begin position="1197"/>
        <end position="1242"/>
    </location>
</feature>
<comment type="caution">
    <text evidence="11">Lacks conserved residue(s) required for the propagation of feature annotation.</text>
</comment>
<dbReference type="Pfam" id="PF00088">
    <property type="entry name" value="Trefoil"/>
    <property type="match status" value="2"/>
</dbReference>
<comment type="subcellular location">
    <subcellularLocation>
        <location evidence="1">Membrane</location>
    </subcellularLocation>
</comment>
<evidence type="ECO:0000256" key="2">
    <source>
        <dbReference type="ARBA" id="ARBA00007806"/>
    </source>
</evidence>
<dbReference type="CDD" id="cd14752">
    <property type="entry name" value="GH31_N"/>
    <property type="match status" value="2"/>
</dbReference>
<evidence type="ECO:0000256" key="6">
    <source>
        <dbReference type="ARBA" id="ARBA00023136"/>
    </source>
</evidence>
<evidence type="ECO:0000256" key="12">
    <source>
        <dbReference type="SAM" id="Phobius"/>
    </source>
</evidence>
<dbReference type="InterPro" id="IPR000276">
    <property type="entry name" value="GPCR_Rhodpsn"/>
</dbReference>
<dbReference type="PANTHER" id="PTHR22762:SF133">
    <property type="entry name" value="P-TYPE DOMAIN-CONTAINING PROTEIN"/>
    <property type="match status" value="1"/>
</dbReference>
<dbReference type="PROSITE" id="PS00129">
    <property type="entry name" value="GLYCOSYL_HYDROL_F31_1"/>
    <property type="match status" value="2"/>
</dbReference>
<dbReference type="GO" id="GO:0004930">
    <property type="term" value="F:G protein-coupled receptor activity"/>
    <property type="evidence" value="ECO:0007669"/>
    <property type="project" value="InterPro"/>
</dbReference>
<dbReference type="InterPro" id="IPR017452">
    <property type="entry name" value="GPCR_Rhodpsn_7TM"/>
</dbReference>
<feature type="transmembrane region" description="Helical" evidence="12">
    <location>
        <begin position="241"/>
        <end position="262"/>
    </location>
</feature>
<keyword evidence="4" id="KW-0378">Hydrolase</keyword>
<feature type="transmembrane region" description="Helical" evidence="12">
    <location>
        <begin position="171"/>
        <end position="200"/>
    </location>
</feature>
<keyword evidence="5 12" id="KW-1133">Transmembrane helix</keyword>
<dbReference type="GO" id="GO:0004558">
    <property type="term" value="F:alpha-1,4-glucosidase activity"/>
    <property type="evidence" value="ECO:0007669"/>
    <property type="project" value="TreeGrafter"/>
</dbReference>
<dbReference type="GO" id="GO:0030246">
    <property type="term" value="F:carbohydrate binding"/>
    <property type="evidence" value="ECO:0007669"/>
    <property type="project" value="InterPro"/>
</dbReference>
<dbReference type="Pfam" id="PF00001">
    <property type="entry name" value="7tm_1"/>
    <property type="match status" value="1"/>
</dbReference>
<dbReference type="Pfam" id="PF13802">
    <property type="entry name" value="Gal_mutarotas_2"/>
    <property type="match status" value="1"/>
</dbReference>
<dbReference type="FunFam" id="2.60.40.1180:FF:000001">
    <property type="entry name" value="Maltase-glucoamylase, intestinal"/>
    <property type="match status" value="1"/>
</dbReference>
<evidence type="ECO:0000256" key="5">
    <source>
        <dbReference type="ARBA" id="ARBA00022989"/>
    </source>
</evidence>
<gene>
    <name evidence="15" type="ORF">EDS130_LOCUS24892</name>
    <name evidence="16" type="ORF">XAT740_LOCUS24371</name>
</gene>
<evidence type="ECO:0000256" key="10">
    <source>
        <dbReference type="ARBA" id="ARBA00041343"/>
    </source>
</evidence>
<dbReference type="Gene3D" id="2.60.40.1760">
    <property type="entry name" value="glycosyl hydrolase (family 31)"/>
    <property type="match status" value="2"/>
</dbReference>
<dbReference type="CDD" id="cd06602">
    <property type="entry name" value="GH31_MGAM_SI_GAA"/>
    <property type="match status" value="2"/>
</dbReference>
<evidence type="ECO:0000256" key="7">
    <source>
        <dbReference type="ARBA" id="ARBA00023157"/>
    </source>
</evidence>
<evidence type="ECO:0000256" key="4">
    <source>
        <dbReference type="ARBA" id="ARBA00022801"/>
    </source>
</evidence>
<dbReference type="InterPro" id="IPR017853">
    <property type="entry name" value="GH"/>
</dbReference>
<dbReference type="Pfam" id="PF21365">
    <property type="entry name" value="Glyco_hydro_31_3rd"/>
    <property type="match status" value="2"/>
</dbReference>
<dbReference type="Proteomes" id="UP000663852">
    <property type="component" value="Unassembled WGS sequence"/>
</dbReference>
<feature type="transmembrane region" description="Helical" evidence="12">
    <location>
        <begin position="13"/>
        <end position="37"/>
    </location>
</feature>
<comment type="similarity">
    <text evidence="2">Belongs to the glycosyl hydrolase 31 family.</text>
</comment>
<dbReference type="GO" id="GO:0016020">
    <property type="term" value="C:membrane"/>
    <property type="evidence" value="ECO:0007669"/>
    <property type="project" value="UniProtKB-SubCell"/>
</dbReference>
<evidence type="ECO:0000256" key="3">
    <source>
        <dbReference type="ARBA" id="ARBA00022692"/>
    </source>
</evidence>
<evidence type="ECO:0000313" key="18">
    <source>
        <dbReference type="Proteomes" id="UP000663852"/>
    </source>
</evidence>
<evidence type="ECO:0000256" key="8">
    <source>
        <dbReference type="ARBA" id="ARBA00023180"/>
    </source>
</evidence>
<keyword evidence="7" id="KW-1015">Disulfide bond</keyword>
<evidence type="ECO:0000313" key="15">
    <source>
        <dbReference type="EMBL" id="CAF1192482.1"/>
    </source>
</evidence>
<keyword evidence="3 12" id="KW-0812">Transmembrane</keyword>
<feature type="transmembrane region" description="Helical" evidence="12">
    <location>
        <begin position="131"/>
        <end position="151"/>
    </location>
</feature>
<evidence type="ECO:0000256" key="9">
    <source>
        <dbReference type="ARBA" id="ARBA00023295"/>
    </source>
</evidence>
<keyword evidence="8" id="KW-0325">Glycoprotein</keyword>
<dbReference type="Proteomes" id="UP000663828">
    <property type="component" value="Unassembled WGS sequence"/>
</dbReference>
<accession>A0A814VU33</accession>
<dbReference type="CDD" id="cd00111">
    <property type="entry name" value="Trefoil"/>
    <property type="match status" value="2"/>
</dbReference>
<dbReference type="Gene3D" id="4.10.110.10">
    <property type="entry name" value="Spasmolytic Protein, domain 1"/>
    <property type="match status" value="2"/>
</dbReference>
<keyword evidence="9" id="KW-0326">Glycosidase</keyword>
<reference evidence="15" key="1">
    <citation type="submission" date="2021-02" db="EMBL/GenBank/DDBJ databases">
        <authorList>
            <person name="Nowell W R."/>
        </authorList>
    </citation>
    <scope>NUCLEOTIDE SEQUENCE</scope>
</reference>
<dbReference type="SMART" id="SM00018">
    <property type="entry name" value="PD"/>
    <property type="match status" value="2"/>
</dbReference>
<proteinExistence type="inferred from homology"/>
<protein>
    <recommendedName>
        <fullName evidence="10">Maltase</fullName>
    </recommendedName>
</protein>